<comment type="caution">
    <text evidence="1">The sequence shown here is derived from an EMBL/GenBank/DDBJ whole genome shotgun (WGS) entry which is preliminary data.</text>
</comment>
<evidence type="ECO:0000313" key="2">
    <source>
        <dbReference type="Proteomes" id="UP000249248"/>
    </source>
</evidence>
<reference evidence="1 2" key="1">
    <citation type="submission" date="2018-06" db="EMBL/GenBank/DDBJ databases">
        <title>The draft genome sequence of Crocinitomix sp. SM1701.</title>
        <authorList>
            <person name="Zhang X."/>
        </authorList>
    </citation>
    <scope>NUCLEOTIDE SEQUENCE [LARGE SCALE GENOMIC DNA]</scope>
    <source>
        <strain evidence="1 2">SM1701</strain>
    </source>
</reference>
<keyword evidence="2" id="KW-1185">Reference proteome</keyword>
<protein>
    <submittedName>
        <fullName evidence="1">Uncharacterized protein</fullName>
    </submittedName>
</protein>
<evidence type="ECO:0000313" key="1">
    <source>
        <dbReference type="EMBL" id="PZE16198.1"/>
    </source>
</evidence>
<proteinExistence type="predicted"/>
<dbReference type="EMBL" id="QKSB01000010">
    <property type="protein sequence ID" value="PZE16198.1"/>
    <property type="molecule type" value="Genomic_DNA"/>
</dbReference>
<dbReference type="AlphaFoldDB" id="A0A2W1NNM0"/>
<sequence>MNKKVISKIVEEIKLTEPIKLQVNGSKDNSPAPIGYSRSDKKFMPDIVAKFKNKRDIYAIEKDISDNDIHLLVSKWILFSAEARKYFGTFYIVIPSAQEEEFEKIIIEKQLEVKLILI</sequence>
<accession>A0A2W1NNM0</accession>
<dbReference type="OrthoDB" id="1163349at2"/>
<dbReference type="RefSeq" id="WP_111064083.1">
    <property type="nucleotide sequence ID" value="NZ_JBHUCU010000037.1"/>
</dbReference>
<organism evidence="1 2">
    <name type="scientific">Putridiphycobacter roseus</name>
    <dbReference type="NCBI Taxonomy" id="2219161"/>
    <lineage>
        <taxon>Bacteria</taxon>
        <taxon>Pseudomonadati</taxon>
        <taxon>Bacteroidota</taxon>
        <taxon>Flavobacteriia</taxon>
        <taxon>Flavobacteriales</taxon>
        <taxon>Crocinitomicaceae</taxon>
        <taxon>Putridiphycobacter</taxon>
    </lineage>
</organism>
<gene>
    <name evidence="1" type="ORF">DNU06_13805</name>
</gene>
<dbReference type="Proteomes" id="UP000249248">
    <property type="component" value="Unassembled WGS sequence"/>
</dbReference>
<name>A0A2W1NNM0_9FLAO</name>